<evidence type="ECO:0000313" key="2">
    <source>
        <dbReference type="EMBL" id="AYC32212.1"/>
    </source>
</evidence>
<organism evidence="2 3">
    <name type="scientific">Pseudomonas cavernae</name>
    <dbReference type="NCBI Taxonomy" id="2320867"/>
    <lineage>
        <taxon>Bacteria</taxon>
        <taxon>Pseudomonadati</taxon>
        <taxon>Pseudomonadota</taxon>
        <taxon>Gammaproteobacteria</taxon>
        <taxon>Pseudomonadales</taxon>
        <taxon>Pseudomonadaceae</taxon>
        <taxon>Pseudomonas</taxon>
    </lineage>
</organism>
<gene>
    <name evidence="2" type="ORF">D3880_07380</name>
</gene>
<dbReference type="Pfam" id="PF05437">
    <property type="entry name" value="AzlD"/>
    <property type="match status" value="1"/>
</dbReference>
<feature type="transmembrane region" description="Helical" evidence="1">
    <location>
        <begin position="86"/>
        <end position="104"/>
    </location>
</feature>
<dbReference type="EMBL" id="CP032419">
    <property type="protein sequence ID" value="AYC32212.1"/>
    <property type="molecule type" value="Genomic_DNA"/>
</dbReference>
<name>A0A385Z3Z0_9PSED</name>
<feature type="transmembrane region" description="Helical" evidence="1">
    <location>
        <begin position="61"/>
        <end position="80"/>
    </location>
</feature>
<keyword evidence="3" id="KW-1185">Reference proteome</keyword>
<dbReference type="KEGG" id="pcav:D3880_07380"/>
<feature type="transmembrane region" description="Helical" evidence="1">
    <location>
        <begin position="36"/>
        <end position="54"/>
    </location>
</feature>
<keyword evidence="1" id="KW-0472">Membrane</keyword>
<feature type="transmembrane region" description="Helical" evidence="1">
    <location>
        <begin position="5"/>
        <end position="24"/>
    </location>
</feature>
<dbReference type="RefSeq" id="WP_119892834.1">
    <property type="nucleotide sequence ID" value="NZ_CP032419.1"/>
</dbReference>
<dbReference type="OrthoDB" id="8942869at2"/>
<keyword evidence="1" id="KW-0812">Transmembrane</keyword>
<accession>A0A385Z3Z0</accession>
<reference evidence="3" key="1">
    <citation type="submission" date="2018-09" db="EMBL/GenBank/DDBJ databases">
        <authorList>
            <person name="Zhu H."/>
        </authorList>
    </citation>
    <scope>NUCLEOTIDE SEQUENCE [LARGE SCALE GENOMIC DNA]</scope>
    <source>
        <strain evidence="3">K2W31S-8</strain>
    </source>
</reference>
<evidence type="ECO:0000256" key="1">
    <source>
        <dbReference type="SAM" id="Phobius"/>
    </source>
</evidence>
<dbReference type="InterPro" id="IPR008407">
    <property type="entry name" value="Brnchd-chn_aa_trnsp_AzlD"/>
</dbReference>
<sequence>MQTWLLILGMTAITFAIRYSLFAWPDLRFPPVVRQGLHYVPTAVLTAIVVPGMLMPDGRHLALALDNAYLLAGLATILIAALSRHLLTTIVGGLLMFFLLRWALGQLPI</sequence>
<proteinExistence type="predicted"/>
<keyword evidence="1" id="KW-1133">Transmembrane helix</keyword>
<evidence type="ECO:0000313" key="3">
    <source>
        <dbReference type="Proteomes" id="UP000265560"/>
    </source>
</evidence>
<dbReference type="AlphaFoldDB" id="A0A385Z3Z0"/>
<dbReference type="Proteomes" id="UP000265560">
    <property type="component" value="Chromosome"/>
</dbReference>
<protein>
    <submittedName>
        <fullName evidence="2">AzlD domain-containing protein</fullName>
    </submittedName>
</protein>